<feature type="compositionally biased region" description="Gly residues" evidence="1">
    <location>
        <begin position="63"/>
        <end position="75"/>
    </location>
</feature>
<feature type="compositionally biased region" description="Basic and acidic residues" evidence="1">
    <location>
        <begin position="76"/>
        <end position="86"/>
    </location>
</feature>
<organism evidence="2 3">
    <name type="scientific">Cryptolaemus montrouzieri</name>
    <dbReference type="NCBI Taxonomy" id="559131"/>
    <lineage>
        <taxon>Eukaryota</taxon>
        <taxon>Metazoa</taxon>
        <taxon>Ecdysozoa</taxon>
        <taxon>Arthropoda</taxon>
        <taxon>Hexapoda</taxon>
        <taxon>Insecta</taxon>
        <taxon>Pterygota</taxon>
        <taxon>Neoptera</taxon>
        <taxon>Endopterygota</taxon>
        <taxon>Coleoptera</taxon>
        <taxon>Polyphaga</taxon>
        <taxon>Cucujiformia</taxon>
        <taxon>Coccinelloidea</taxon>
        <taxon>Coccinellidae</taxon>
        <taxon>Scymninae</taxon>
        <taxon>Scymnini</taxon>
        <taxon>Cryptolaemus</taxon>
    </lineage>
</organism>
<keyword evidence="3" id="KW-1185">Reference proteome</keyword>
<dbReference type="Proteomes" id="UP001516400">
    <property type="component" value="Unassembled WGS sequence"/>
</dbReference>
<accession>A0ABD2MRZ3</accession>
<evidence type="ECO:0000256" key="1">
    <source>
        <dbReference type="SAM" id="MobiDB-lite"/>
    </source>
</evidence>
<gene>
    <name evidence="2" type="ORF">HHI36_008259</name>
</gene>
<evidence type="ECO:0000313" key="2">
    <source>
        <dbReference type="EMBL" id="KAL3269174.1"/>
    </source>
</evidence>
<reference evidence="2 3" key="1">
    <citation type="journal article" date="2021" name="BMC Biol.">
        <title>Horizontally acquired antibacterial genes associated with adaptive radiation of ladybird beetles.</title>
        <authorList>
            <person name="Li H.S."/>
            <person name="Tang X.F."/>
            <person name="Huang Y.H."/>
            <person name="Xu Z.Y."/>
            <person name="Chen M.L."/>
            <person name="Du X.Y."/>
            <person name="Qiu B.Y."/>
            <person name="Chen P.T."/>
            <person name="Zhang W."/>
            <person name="Slipinski A."/>
            <person name="Escalona H.E."/>
            <person name="Waterhouse R.M."/>
            <person name="Zwick A."/>
            <person name="Pang H."/>
        </authorList>
    </citation>
    <scope>NUCLEOTIDE SEQUENCE [LARGE SCALE GENOMIC DNA]</scope>
    <source>
        <strain evidence="2">SYSU2018</strain>
    </source>
</reference>
<name>A0ABD2MRZ3_9CUCU</name>
<sequence length="86" mass="9320">MATEITMKAGMENGRIVIVSLQKLSYTWHSLLRGIIDKGYGAADVQQPRDLDRGIEGALGNYGAEGEGVQRGSGGSDRENVGERRR</sequence>
<comment type="caution">
    <text evidence="2">The sequence shown here is derived from an EMBL/GenBank/DDBJ whole genome shotgun (WGS) entry which is preliminary data.</text>
</comment>
<dbReference type="EMBL" id="JABFTP020000021">
    <property type="protein sequence ID" value="KAL3269174.1"/>
    <property type="molecule type" value="Genomic_DNA"/>
</dbReference>
<protein>
    <submittedName>
        <fullName evidence="2">Uncharacterized protein</fullName>
    </submittedName>
</protein>
<dbReference type="AlphaFoldDB" id="A0ABD2MRZ3"/>
<feature type="region of interest" description="Disordered" evidence="1">
    <location>
        <begin position="62"/>
        <end position="86"/>
    </location>
</feature>
<evidence type="ECO:0000313" key="3">
    <source>
        <dbReference type="Proteomes" id="UP001516400"/>
    </source>
</evidence>
<proteinExistence type="predicted"/>